<name>A0A100WPK6_MYCFO</name>
<comment type="caution">
    <text evidence="1">The sequence shown here is derived from an EMBL/GenBank/DDBJ whole genome shotgun (WGS) entry which is preliminary data.</text>
</comment>
<dbReference type="AlphaFoldDB" id="A0A100WPK6"/>
<dbReference type="EMBL" id="BCSZ01000020">
    <property type="protein sequence ID" value="GAT01987.1"/>
    <property type="molecule type" value="Genomic_DNA"/>
</dbReference>
<reference evidence="1 2" key="1">
    <citation type="journal article" date="2016" name="Genome Announc.">
        <title>Draft Genome Sequences of Five Rapidly Growing Mycobacterium Species, M. thermoresistibile, M. fortuitum subsp. acetamidolyticum, M. canariasense, M. brisbanense, and M. novocastrense.</title>
        <authorList>
            <person name="Katahira K."/>
            <person name="Ogura Y."/>
            <person name="Gotoh Y."/>
            <person name="Hayashi T."/>
        </authorList>
    </citation>
    <scope>NUCLEOTIDE SEQUENCE [LARGE SCALE GENOMIC DNA]</scope>
    <source>
        <strain evidence="1 2">JCM6368</strain>
    </source>
</reference>
<proteinExistence type="predicted"/>
<evidence type="ECO:0000313" key="1">
    <source>
        <dbReference type="EMBL" id="GAT01987.1"/>
    </source>
</evidence>
<protein>
    <submittedName>
        <fullName evidence="1">Transposase, IS4 family</fullName>
    </submittedName>
</protein>
<dbReference type="Proteomes" id="UP000069705">
    <property type="component" value="Unassembled WGS sequence"/>
</dbReference>
<reference evidence="2" key="2">
    <citation type="submission" date="2016-02" db="EMBL/GenBank/DDBJ databases">
        <title>Draft genome sequence of five rapidly growing Mycobacterium species.</title>
        <authorList>
            <person name="Katahira K."/>
            <person name="Gotou Y."/>
            <person name="Iida K."/>
            <person name="Ogura Y."/>
            <person name="Hayashi T."/>
        </authorList>
    </citation>
    <scope>NUCLEOTIDE SEQUENCE [LARGE SCALE GENOMIC DNA]</scope>
    <source>
        <strain evidence="2">JCM6368</strain>
    </source>
</reference>
<gene>
    <name evidence="1" type="ORF">RMCFA_2099</name>
</gene>
<evidence type="ECO:0000313" key="2">
    <source>
        <dbReference type="Proteomes" id="UP000069705"/>
    </source>
</evidence>
<accession>A0A100WPK6</accession>
<sequence>MIRVSRLLTSDIVWGFSARKRRDLYANPVLYCIIGRHIDQMGPENYRGAIAGKCFTYATACGGLRLLPYDATTLYFADEPEDDLRTVGCSKECHVHPQIVVGLLVDRTGLPLELS</sequence>
<organism evidence="1 2">
    <name type="scientific">Mycolicibacterium fortuitum subsp. acetamidolyticum</name>
    <dbReference type="NCBI Taxonomy" id="144550"/>
    <lineage>
        <taxon>Bacteria</taxon>
        <taxon>Bacillati</taxon>
        <taxon>Actinomycetota</taxon>
        <taxon>Actinomycetes</taxon>
        <taxon>Mycobacteriales</taxon>
        <taxon>Mycobacteriaceae</taxon>
        <taxon>Mycolicibacterium</taxon>
    </lineage>
</organism>